<keyword evidence="2" id="KW-0812">Transmembrane</keyword>
<organism evidence="4 5">
    <name type="scientific">Camellia sinensis var. sinensis</name>
    <name type="common">China tea</name>
    <dbReference type="NCBI Taxonomy" id="542762"/>
    <lineage>
        <taxon>Eukaryota</taxon>
        <taxon>Viridiplantae</taxon>
        <taxon>Streptophyta</taxon>
        <taxon>Embryophyta</taxon>
        <taxon>Tracheophyta</taxon>
        <taxon>Spermatophyta</taxon>
        <taxon>Magnoliopsida</taxon>
        <taxon>eudicotyledons</taxon>
        <taxon>Gunneridae</taxon>
        <taxon>Pentapetalae</taxon>
        <taxon>asterids</taxon>
        <taxon>Ericales</taxon>
        <taxon>Theaceae</taxon>
        <taxon>Camellia</taxon>
    </lineage>
</organism>
<evidence type="ECO:0000256" key="2">
    <source>
        <dbReference type="SAM" id="Phobius"/>
    </source>
</evidence>
<keyword evidence="2" id="KW-1133">Transmembrane helix</keyword>
<feature type="transmembrane region" description="Helical" evidence="2">
    <location>
        <begin position="20"/>
        <end position="39"/>
    </location>
</feature>
<dbReference type="Gene3D" id="1.20.58.630">
    <property type="match status" value="1"/>
</dbReference>
<keyword evidence="2" id="KW-0472">Membrane</keyword>
<accession>A0A4S4ESH0</accession>
<comment type="similarity">
    <text evidence="1">Belongs to the formin-like family. Class-II subfamily.</text>
</comment>
<dbReference type="STRING" id="542762.A0A4S4ESH0"/>
<sequence length="189" mass="20855">MLCVCMCDTDLATITMCNDLLVLLIWNGHWLAAVELGLLKGRHPLLKDVNVMSMHVICAVNVVLALDSLALDIDQVENLIKFCPTKEETTMLKNYNGTNNMLGKYEQWSPNYEYLRSELLFQLGTDLGAALVNLETGVQSWVFCCKTLSFHHLPPLWGVSSLCFNSNHGLARSATFILAGSAAIADFGS</sequence>
<feature type="transmembrane region" description="Helical" evidence="2">
    <location>
        <begin position="51"/>
        <end position="71"/>
    </location>
</feature>
<evidence type="ECO:0000259" key="3">
    <source>
        <dbReference type="Pfam" id="PF02181"/>
    </source>
</evidence>
<dbReference type="PANTHER" id="PTHR45733:SF17">
    <property type="entry name" value="FORMIN-LIKE PROTEIN 14"/>
    <property type="match status" value="1"/>
</dbReference>
<dbReference type="Pfam" id="PF02181">
    <property type="entry name" value="FH2"/>
    <property type="match status" value="1"/>
</dbReference>
<keyword evidence="5" id="KW-1185">Reference proteome</keyword>
<dbReference type="EMBL" id="SDRB02002261">
    <property type="protein sequence ID" value="THG19803.1"/>
    <property type="molecule type" value="Genomic_DNA"/>
</dbReference>
<dbReference type="AlphaFoldDB" id="A0A4S4ESH0"/>
<feature type="domain" description="FH2" evidence="3">
    <location>
        <begin position="52"/>
        <end position="108"/>
    </location>
</feature>
<dbReference type="Proteomes" id="UP000306102">
    <property type="component" value="Unassembled WGS sequence"/>
</dbReference>
<dbReference type="InterPro" id="IPR051144">
    <property type="entry name" value="Formin_homology_domain"/>
</dbReference>
<evidence type="ECO:0000313" key="4">
    <source>
        <dbReference type="EMBL" id="THG19803.1"/>
    </source>
</evidence>
<protein>
    <recommendedName>
        <fullName evidence="3">FH2 domain-containing protein</fullName>
    </recommendedName>
</protein>
<dbReference type="PANTHER" id="PTHR45733">
    <property type="entry name" value="FORMIN-J"/>
    <property type="match status" value="1"/>
</dbReference>
<gene>
    <name evidence="4" type="ORF">TEA_018557</name>
</gene>
<name>A0A4S4ESH0_CAMSN</name>
<proteinExistence type="inferred from homology"/>
<dbReference type="SUPFAM" id="SSF101447">
    <property type="entry name" value="Formin homology 2 domain (FH2 domain)"/>
    <property type="match status" value="1"/>
</dbReference>
<evidence type="ECO:0000313" key="5">
    <source>
        <dbReference type="Proteomes" id="UP000306102"/>
    </source>
</evidence>
<evidence type="ECO:0000256" key="1">
    <source>
        <dbReference type="ARBA" id="ARBA00006468"/>
    </source>
</evidence>
<dbReference type="InterPro" id="IPR015425">
    <property type="entry name" value="FH2_Formin"/>
</dbReference>
<comment type="caution">
    <text evidence="4">The sequence shown here is derived from an EMBL/GenBank/DDBJ whole genome shotgun (WGS) entry which is preliminary data.</text>
</comment>
<reference evidence="4 5" key="1">
    <citation type="journal article" date="2018" name="Proc. Natl. Acad. Sci. U.S.A.">
        <title>Draft genome sequence of Camellia sinensis var. sinensis provides insights into the evolution of the tea genome and tea quality.</title>
        <authorList>
            <person name="Wei C."/>
            <person name="Yang H."/>
            <person name="Wang S."/>
            <person name="Zhao J."/>
            <person name="Liu C."/>
            <person name="Gao L."/>
            <person name="Xia E."/>
            <person name="Lu Y."/>
            <person name="Tai Y."/>
            <person name="She G."/>
            <person name="Sun J."/>
            <person name="Cao H."/>
            <person name="Tong W."/>
            <person name="Gao Q."/>
            <person name="Li Y."/>
            <person name="Deng W."/>
            <person name="Jiang X."/>
            <person name="Wang W."/>
            <person name="Chen Q."/>
            <person name="Zhang S."/>
            <person name="Li H."/>
            <person name="Wu J."/>
            <person name="Wang P."/>
            <person name="Li P."/>
            <person name="Shi C."/>
            <person name="Zheng F."/>
            <person name="Jian J."/>
            <person name="Huang B."/>
            <person name="Shan D."/>
            <person name="Shi M."/>
            <person name="Fang C."/>
            <person name="Yue Y."/>
            <person name="Li F."/>
            <person name="Li D."/>
            <person name="Wei S."/>
            <person name="Han B."/>
            <person name="Jiang C."/>
            <person name="Yin Y."/>
            <person name="Xia T."/>
            <person name="Zhang Z."/>
            <person name="Bennetzen J.L."/>
            <person name="Zhao S."/>
            <person name="Wan X."/>
        </authorList>
    </citation>
    <scope>NUCLEOTIDE SEQUENCE [LARGE SCALE GENOMIC DNA]</scope>
    <source>
        <strain evidence="5">cv. Shuchazao</strain>
        <tissue evidence="4">Leaf</tissue>
    </source>
</reference>